<evidence type="ECO:0000313" key="2">
    <source>
        <dbReference type="EMBL" id="WFR97901.1"/>
    </source>
</evidence>
<dbReference type="AlphaFoldDB" id="A0AAF1KW57"/>
<sequence length="62" mass="6852">MKSFGAMLAGYGGFGPGFNFLRISLAFSIVFYHVLTNSGHSVLAHGPVLWFLEYSLALLWQN</sequence>
<reference evidence="3" key="2">
    <citation type="journal article" date="2023" name="MicrobiologyOpen">
        <title>Genomics of the tumorigenes clade of the family Rhizobiaceae and description of Rhizobium rhododendri sp. nov.</title>
        <authorList>
            <person name="Kuzmanovic N."/>
            <person name="diCenzo G.C."/>
            <person name="Bunk B."/>
            <person name="Sproeer C."/>
            <person name="Fruehling A."/>
            <person name="Neumann-Schaal M."/>
            <person name="Overmann J."/>
            <person name="Smalla K."/>
        </authorList>
    </citation>
    <scope>NUCLEOTIDE SEQUENCE [LARGE SCALE GENOMIC DNA]</scope>
    <source>
        <strain evidence="3">1078</strain>
        <plasmid evidence="3">pRt1078</plasmid>
    </source>
</reference>
<feature type="transmembrane region" description="Helical" evidence="1">
    <location>
        <begin position="17"/>
        <end position="35"/>
    </location>
</feature>
<keyword evidence="2" id="KW-0614">Plasmid</keyword>
<evidence type="ECO:0000313" key="3">
    <source>
        <dbReference type="Proteomes" id="UP000249499"/>
    </source>
</evidence>
<dbReference type="KEGG" id="rtu:PR017_18550"/>
<dbReference type="EMBL" id="CP117256">
    <property type="protein sequence ID" value="WFR97901.1"/>
    <property type="molecule type" value="Genomic_DNA"/>
</dbReference>
<evidence type="ECO:0000256" key="1">
    <source>
        <dbReference type="SAM" id="Phobius"/>
    </source>
</evidence>
<organism evidence="2 3">
    <name type="scientific">Rhizobium tumorigenes</name>
    <dbReference type="NCBI Taxonomy" id="2041385"/>
    <lineage>
        <taxon>Bacteria</taxon>
        <taxon>Pseudomonadati</taxon>
        <taxon>Pseudomonadota</taxon>
        <taxon>Alphaproteobacteria</taxon>
        <taxon>Hyphomicrobiales</taxon>
        <taxon>Rhizobiaceae</taxon>
        <taxon>Rhizobium/Agrobacterium group</taxon>
        <taxon>Rhizobium</taxon>
    </lineage>
</organism>
<geneLocation type="plasmid" evidence="2 3">
    <name>pRt1078</name>
</geneLocation>
<accession>A0AAF1KW57</accession>
<dbReference type="Proteomes" id="UP000249499">
    <property type="component" value="Plasmid pRt1078"/>
</dbReference>
<protein>
    <submittedName>
        <fullName evidence="2">Uncharacterized protein</fullName>
    </submittedName>
</protein>
<proteinExistence type="predicted"/>
<keyword evidence="1" id="KW-1133">Transmembrane helix</keyword>
<keyword evidence="1" id="KW-0472">Membrane</keyword>
<gene>
    <name evidence="2" type="ORF">PR017_18550</name>
</gene>
<name>A0AAF1KW57_9HYPH</name>
<dbReference type="RefSeq" id="WP_133255534.1">
    <property type="nucleotide sequence ID" value="NZ_CP117256.1"/>
</dbReference>
<keyword evidence="3" id="KW-1185">Reference proteome</keyword>
<reference evidence="2 3" key="1">
    <citation type="journal article" date="2018" name="Sci. Rep.">
        <title>Rhizobium tumorigenes sp. nov., a novel plant tumorigenic bacterium isolated from cane gall tumors on thornless blackberry.</title>
        <authorList>
            <person name="Kuzmanovi N."/>
            <person name="Smalla K."/>
            <person name="Gronow S."/>
            <person name="PuBawska J."/>
        </authorList>
    </citation>
    <scope>NUCLEOTIDE SEQUENCE [LARGE SCALE GENOMIC DNA]</scope>
    <source>
        <strain evidence="2 3">1078</strain>
    </source>
</reference>
<keyword evidence="1" id="KW-0812">Transmembrane</keyword>